<keyword evidence="2" id="KW-1185">Reference proteome</keyword>
<evidence type="ECO:0000313" key="1">
    <source>
        <dbReference type="EMBL" id="ERN10369.1"/>
    </source>
</evidence>
<gene>
    <name evidence="1" type="ORF">AMTR_s00026p00106470</name>
</gene>
<dbReference type="EMBL" id="KI392852">
    <property type="protein sequence ID" value="ERN10369.1"/>
    <property type="molecule type" value="Genomic_DNA"/>
</dbReference>
<dbReference type="HOGENOM" id="CLU_2416225_0_0_1"/>
<dbReference type="Proteomes" id="UP000017836">
    <property type="component" value="Unassembled WGS sequence"/>
</dbReference>
<dbReference type="Gramene" id="ERN10369">
    <property type="protein sequence ID" value="ERN10369"/>
    <property type="gene ID" value="AMTR_s00026p00106470"/>
</dbReference>
<evidence type="ECO:0000313" key="2">
    <source>
        <dbReference type="Proteomes" id="UP000017836"/>
    </source>
</evidence>
<sequence length="92" mass="10670">MGVFPKKMTMSREWSGVLTPKAQEAIYKRWDKSRFLHTVIWSIFVPFNPMLDALELPDIVYTTVMQHAARRTGVRSETMQANKVQRDLASKV</sequence>
<protein>
    <submittedName>
        <fullName evidence="1">Uncharacterized protein</fullName>
    </submittedName>
</protein>
<proteinExistence type="predicted"/>
<organism evidence="1 2">
    <name type="scientific">Amborella trichopoda</name>
    <dbReference type="NCBI Taxonomy" id="13333"/>
    <lineage>
        <taxon>Eukaryota</taxon>
        <taxon>Viridiplantae</taxon>
        <taxon>Streptophyta</taxon>
        <taxon>Embryophyta</taxon>
        <taxon>Tracheophyta</taxon>
        <taxon>Spermatophyta</taxon>
        <taxon>Magnoliopsida</taxon>
        <taxon>Amborellales</taxon>
        <taxon>Amborellaceae</taxon>
        <taxon>Amborella</taxon>
    </lineage>
</organism>
<reference evidence="2" key="1">
    <citation type="journal article" date="2013" name="Science">
        <title>The Amborella genome and the evolution of flowering plants.</title>
        <authorList>
            <consortium name="Amborella Genome Project"/>
        </authorList>
    </citation>
    <scope>NUCLEOTIDE SEQUENCE [LARGE SCALE GENOMIC DNA]</scope>
</reference>
<name>W1PRB3_AMBTC</name>
<accession>W1PRB3</accession>
<dbReference type="AlphaFoldDB" id="W1PRB3"/>